<evidence type="ECO:0000313" key="4">
    <source>
        <dbReference type="Proteomes" id="UP000186931"/>
    </source>
</evidence>
<proteinExistence type="predicted"/>
<feature type="chain" id="PRO_5009213281" evidence="2">
    <location>
        <begin position="22"/>
        <end position="171"/>
    </location>
</feature>
<comment type="caution">
    <text evidence="3">The sequence shown here is derived from an EMBL/GenBank/DDBJ whole genome shotgun (WGS) entry which is preliminary data.</text>
</comment>
<accession>A0A1E8E1E4</accession>
<feature type="region of interest" description="Disordered" evidence="1">
    <location>
        <begin position="142"/>
        <end position="163"/>
    </location>
</feature>
<keyword evidence="2" id="KW-0732">Signal</keyword>
<dbReference type="EMBL" id="MKQS01000012">
    <property type="protein sequence ID" value="OFE43482.1"/>
    <property type="molecule type" value="Genomic_DNA"/>
</dbReference>
<evidence type="ECO:0000256" key="2">
    <source>
        <dbReference type="SAM" id="SignalP"/>
    </source>
</evidence>
<dbReference type="eggNOG" id="ENOG5031R9G">
    <property type="taxonomic scope" value="Bacteria"/>
</dbReference>
<dbReference type="Proteomes" id="UP000186931">
    <property type="component" value="Unassembled WGS sequence"/>
</dbReference>
<organism evidence="3 4">
    <name type="scientific">Acinetobacter towneri</name>
    <dbReference type="NCBI Taxonomy" id="202956"/>
    <lineage>
        <taxon>Bacteria</taxon>
        <taxon>Pseudomonadati</taxon>
        <taxon>Pseudomonadota</taxon>
        <taxon>Gammaproteobacteria</taxon>
        <taxon>Moraxellales</taxon>
        <taxon>Moraxellaceae</taxon>
        <taxon>Acinetobacter</taxon>
    </lineage>
</organism>
<evidence type="ECO:0000256" key="1">
    <source>
        <dbReference type="SAM" id="MobiDB-lite"/>
    </source>
</evidence>
<dbReference type="RefSeq" id="WP_070154429.1">
    <property type="nucleotide sequence ID" value="NZ_MKQS01000012.1"/>
</dbReference>
<sequence>MKKINVSICIGLLLSSASVWAQNSDAQIQSNKPIQPYADNPNLLHVWAYKTQEGVIQAAQKVGEVTEKGIEKIRPSAHQALDNAKQLSSQGAAQAKHTGQQLANNVNTKIQETKEVITGQSDHAVPIYQALLSAPSQNIAPAATTTAPNQEAQTQAAPSAEAEEEIKVIKL</sequence>
<dbReference type="AlphaFoldDB" id="A0A1E8E1E4"/>
<gene>
    <name evidence="3" type="ORF">BJN41_07405</name>
</gene>
<name>A0A1E8E1E4_9GAMM</name>
<protein>
    <submittedName>
        <fullName evidence="3">Uncharacterized protein</fullName>
    </submittedName>
</protein>
<feature type="signal peptide" evidence="2">
    <location>
        <begin position="1"/>
        <end position="21"/>
    </location>
</feature>
<reference evidence="3 4" key="1">
    <citation type="submission" date="2016-10" db="EMBL/GenBank/DDBJ databases">
        <title>Genome of airborne Acinetobacter sp. 5-2Ac02 in the hospital environment: Species near to Acinetobacter towneri.</title>
        <authorList>
            <person name="Barbosa B."/>
            <person name="Fernandez-Garcia L."/>
            <person name="Gato E."/>
            <person name="Leao R."/>
            <person name="Albano R."/>
            <person name="Fernandez B."/>
            <person name="Fernandez-Cuenca F."/>
            <person name="Marques E."/>
            <person name="Tomas M."/>
        </authorList>
    </citation>
    <scope>NUCLEOTIDE SEQUENCE [LARGE SCALE GENOMIC DNA]</scope>
    <source>
        <strain evidence="3 4">5-2Ac02</strain>
    </source>
</reference>
<evidence type="ECO:0000313" key="3">
    <source>
        <dbReference type="EMBL" id="OFE43482.1"/>
    </source>
</evidence>
<feature type="compositionally biased region" description="Low complexity" evidence="1">
    <location>
        <begin position="142"/>
        <end position="158"/>
    </location>
</feature>